<comment type="function">
    <text evidence="7 9">IGPS catalyzes the conversion of PRFAR and glutamine to IGP, AICAR and glutamate. The HisF subunit catalyzes the cyclization activity that produces IGP and AICAR from PRFAR using the ammonia provided by the HisH subunit.</text>
</comment>
<dbReference type="Proteomes" id="UP000540989">
    <property type="component" value="Unassembled WGS sequence"/>
</dbReference>
<evidence type="ECO:0000256" key="1">
    <source>
        <dbReference type="ARBA" id="ARBA00005091"/>
    </source>
</evidence>
<name>A0A7W8E2S4_9BACT</name>
<evidence type="ECO:0000313" key="12">
    <source>
        <dbReference type="Proteomes" id="UP000540989"/>
    </source>
</evidence>
<comment type="caution">
    <text evidence="11">The sequence shown here is derived from an EMBL/GenBank/DDBJ whole genome shotgun (WGS) entry which is preliminary data.</text>
</comment>
<dbReference type="Pfam" id="PF00977">
    <property type="entry name" value="His_biosynth"/>
    <property type="match status" value="1"/>
</dbReference>
<evidence type="ECO:0000256" key="7">
    <source>
        <dbReference type="ARBA" id="ARBA00025475"/>
    </source>
</evidence>
<keyword evidence="4 9" id="KW-0028">Amino-acid biosynthesis</keyword>
<evidence type="ECO:0000256" key="5">
    <source>
        <dbReference type="ARBA" id="ARBA00023102"/>
    </source>
</evidence>
<comment type="pathway">
    <text evidence="1 9">Amino-acid biosynthesis; L-histidine biosynthesis; L-histidine from 5-phospho-alpha-D-ribose 1-diphosphate: step 5/9.</text>
</comment>
<keyword evidence="6 9" id="KW-0456">Lyase</keyword>
<comment type="subcellular location">
    <subcellularLocation>
        <location evidence="9">Cytoplasm</location>
    </subcellularLocation>
</comment>
<keyword evidence="12" id="KW-1185">Reference proteome</keyword>
<dbReference type="SUPFAM" id="SSF51366">
    <property type="entry name" value="Ribulose-phoshate binding barrel"/>
    <property type="match status" value="1"/>
</dbReference>
<dbReference type="EMBL" id="JACHIP010000002">
    <property type="protein sequence ID" value="MBB5056494.1"/>
    <property type="molecule type" value="Genomic_DNA"/>
</dbReference>
<evidence type="ECO:0000256" key="6">
    <source>
        <dbReference type="ARBA" id="ARBA00023239"/>
    </source>
</evidence>
<accession>A0A7W8E2S4</accession>
<comment type="catalytic activity">
    <reaction evidence="8 9">
        <text>5-[(5-phospho-1-deoxy-D-ribulos-1-ylimino)methylamino]-1-(5-phospho-beta-D-ribosyl)imidazole-4-carboxamide + L-glutamine = D-erythro-1-(imidazol-4-yl)glycerol 3-phosphate + 5-amino-1-(5-phospho-beta-D-ribosyl)imidazole-4-carboxamide + L-glutamate + H(+)</text>
        <dbReference type="Rhea" id="RHEA:24793"/>
        <dbReference type="ChEBI" id="CHEBI:15378"/>
        <dbReference type="ChEBI" id="CHEBI:29985"/>
        <dbReference type="ChEBI" id="CHEBI:58278"/>
        <dbReference type="ChEBI" id="CHEBI:58359"/>
        <dbReference type="ChEBI" id="CHEBI:58475"/>
        <dbReference type="ChEBI" id="CHEBI:58525"/>
        <dbReference type="EC" id="4.3.2.10"/>
    </reaction>
</comment>
<dbReference type="GO" id="GO:0005737">
    <property type="term" value="C:cytoplasm"/>
    <property type="evidence" value="ECO:0007669"/>
    <property type="project" value="UniProtKB-SubCell"/>
</dbReference>
<dbReference type="GO" id="GO:0000107">
    <property type="term" value="F:imidazoleglycerol-phosphate synthase activity"/>
    <property type="evidence" value="ECO:0007669"/>
    <property type="project" value="UniProtKB-UniRule"/>
</dbReference>
<dbReference type="InterPro" id="IPR011060">
    <property type="entry name" value="RibuloseP-bd_barrel"/>
</dbReference>
<feature type="active site" evidence="9">
    <location>
        <position position="130"/>
    </location>
</feature>
<dbReference type="PANTHER" id="PTHR21235">
    <property type="entry name" value="IMIDAZOLE GLYCEROL PHOSPHATE SYNTHASE SUBUNIT HISF/H IGP SYNTHASE SUBUNIT HISF/H"/>
    <property type="match status" value="1"/>
</dbReference>
<comment type="similarity">
    <text evidence="2 9 10">Belongs to the HisA/HisF family.</text>
</comment>
<evidence type="ECO:0000256" key="3">
    <source>
        <dbReference type="ARBA" id="ARBA00011152"/>
    </source>
</evidence>
<evidence type="ECO:0000313" key="11">
    <source>
        <dbReference type="EMBL" id="MBB5056494.1"/>
    </source>
</evidence>
<dbReference type="HAMAP" id="MF_01013">
    <property type="entry name" value="HisF"/>
    <property type="match status" value="1"/>
</dbReference>
<feature type="active site" evidence="9">
    <location>
        <position position="11"/>
    </location>
</feature>
<evidence type="ECO:0000256" key="10">
    <source>
        <dbReference type="RuleBase" id="RU003657"/>
    </source>
</evidence>
<dbReference type="InterPro" id="IPR006062">
    <property type="entry name" value="His_biosynth"/>
</dbReference>
<organism evidence="11 12">
    <name type="scientific">Granulicella aggregans</name>
    <dbReference type="NCBI Taxonomy" id="474949"/>
    <lineage>
        <taxon>Bacteria</taxon>
        <taxon>Pseudomonadati</taxon>
        <taxon>Acidobacteriota</taxon>
        <taxon>Terriglobia</taxon>
        <taxon>Terriglobales</taxon>
        <taxon>Acidobacteriaceae</taxon>
        <taxon>Granulicella</taxon>
    </lineage>
</organism>
<dbReference type="Gene3D" id="3.20.20.70">
    <property type="entry name" value="Aldolase class I"/>
    <property type="match status" value="1"/>
</dbReference>
<dbReference type="UniPathway" id="UPA00031">
    <property type="reaction ID" value="UER00010"/>
</dbReference>
<proteinExistence type="inferred from homology"/>
<keyword evidence="5 9" id="KW-0368">Histidine biosynthesis</keyword>
<dbReference type="GO" id="GO:0000105">
    <property type="term" value="P:L-histidine biosynthetic process"/>
    <property type="evidence" value="ECO:0007669"/>
    <property type="project" value="UniProtKB-UniRule"/>
</dbReference>
<comment type="subunit">
    <text evidence="3 9">Heterodimer of HisH and HisF.</text>
</comment>
<dbReference type="InterPro" id="IPR013785">
    <property type="entry name" value="Aldolase_TIM"/>
</dbReference>
<protein>
    <recommendedName>
        <fullName evidence="9">Imidazole glycerol phosphate synthase subunit HisF</fullName>
        <ecNumber evidence="9">4.3.2.10</ecNumber>
    </recommendedName>
    <alternativeName>
        <fullName evidence="9">IGP synthase cyclase subunit</fullName>
    </alternativeName>
    <alternativeName>
        <fullName evidence="9">IGP synthase subunit HisF</fullName>
    </alternativeName>
    <alternativeName>
        <fullName evidence="9">ImGP synthase subunit HisF</fullName>
        <shortName evidence="9">IGPS subunit HisF</shortName>
    </alternativeName>
</protein>
<dbReference type="EC" id="4.3.2.10" evidence="9"/>
<reference evidence="11 12" key="1">
    <citation type="submission" date="2020-08" db="EMBL/GenBank/DDBJ databases">
        <title>Genomic Encyclopedia of Type Strains, Phase IV (KMG-V): Genome sequencing to study the core and pangenomes of soil and plant-associated prokaryotes.</title>
        <authorList>
            <person name="Whitman W."/>
        </authorList>
    </citation>
    <scope>NUCLEOTIDE SEQUENCE [LARGE SCALE GENOMIC DNA]</scope>
    <source>
        <strain evidence="11 12">M8UP14</strain>
    </source>
</reference>
<evidence type="ECO:0000256" key="2">
    <source>
        <dbReference type="ARBA" id="ARBA00009667"/>
    </source>
</evidence>
<dbReference type="InterPro" id="IPR004651">
    <property type="entry name" value="HisF"/>
</dbReference>
<dbReference type="PANTHER" id="PTHR21235:SF2">
    <property type="entry name" value="IMIDAZOLE GLYCEROL PHOSPHATE SYNTHASE HISHF"/>
    <property type="match status" value="1"/>
</dbReference>
<dbReference type="RefSeq" id="WP_184214472.1">
    <property type="nucleotide sequence ID" value="NZ_JACHIP010000002.1"/>
</dbReference>
<dbReference type="CDD" id="cd04731">
    <property type="entry name" value="HisF"/>
    <property type="match status" value="1"/>
</dbReference>
<dbReference type="GO" id="GO:0016829">
    <property type="term" value="F:lyase activity"/>
    <property type="evidence" value="ECO:0007669"/>
    <property type="project" value="UniProtKB-KW"/>
</dbReference>
<evidence type="ECO:0000256" key="8">
    <source>
        <dbReference type="ARBA" id="ARBA00047838"/>
    </source>
</evidence>
<evidence type="ECO:0000256" key="9">
    <source>
        <dbReference type="HAMAP-Rule" id="MF_01013"/>
    </source>
</evidence>
<evidence type="ECO:0000256" key="4">
    <source>
        <dbReference type="ARBA" id="ARBA00022605"/>
    </source>
</evidence>
<dbReference type="InterPro" id="IPR050064">
    <property type="entry name" value="IGPS_HisA/HisF"/>
</dbReference>
<dbReference type="NCBIfam" id="TIGR00735">
    <property type="entry name" value="hisF"/>
    <property type="match status" value="1"/>
</dbReference>
<sequence length="263" mass="27160">MLTKRIIACLDVRDGRVVKGIQFVDIIDAGDPAELAHRHAAAGADEIVLLDITATHEGRGTLLDTVKRTAAALFVPFTVGGGIRSAEDAAAVFNAGADKVSINSSAIARPELIGEIGASFGAQAVIVAIDARRSTSSKDPVGDAEVYVSGGRKPTGLRVIDWAREAEQRGAGEILLTSMNTDGMRNGFDCELTARVSAAVQIPVIASGGAGSAAHFAEVFSHNEGGGKADAALAASIFHFGVTDSRALKSELQRAGISVRLPC</sequence>
<dbReference type="AlphaFoldDB" id="A0A7W8E2S4"/>
<gene>
    <name evidence="9" type="primary">hisF</name>
    <name evidence="11" type="ORF">HDF16_001179</name>
</gene>
<keyword evidence="9" id="KW-0963">Cytoplasm</keyword>